<accession>A0ACB7PE69</accession>
<protein>
    <submittedName>
        <fullName evidence="1">Histidine triad-like protein</fullName>
    </submittedName>
</protein>
<proteinExistence type="predicted"/>
<evidence type="ECO:0000313" key="1">
    <source>
        <dbReference type="EMBL" id="KAH6635960.1"/>
    </source>
</evidence>
<gene>
    <name evidence="1" type="ORF">F5144DRAFT_486587</name>
</gene>
<name>A0ACB7PE69_9PEZI</name>
<dbReference type="EMBL" id="JAGIZQ010000003">
    <property type="protein sequence ID" value="KAH6635960.1"/>
    <property type="molecule type" value="Genomic_DNA"/>
</dbReference>
<comment type="caution">
    <text evidence="1">The sequence shown here is derived from an EMBL/GenBank/DDBJ whole genome shotgun (WGS) entry which is preliminary data.</text>
</comment>
<keyword evidence="2" id="KW-1185">Reference proteome</keyword>
<sequence length="376" mass="40238">MGPVKVPANLPELVRAAFNRARASGDVHFFPTQVTLVNVNSVPFQLRFSPALANKPSGPQPPAPSTDSVPTLSSPPKDPEPKKPTPKPFFDPFDNPPPSMLITPLTPSHNLVLNKFAIVPEHFILATQSFKPQTHLLEPADLQAAYACIEAYHADTPATTSTDEDGAPTQTHTTTTQEREGEQSLYVFFNSGPASGSSQPHRHIQLLPVARMREGLGGDEAAAWEVLAGSLVNEEVRGRLPFAAFVERIGQGSGVDLMEIYLRLYRRVCEAVFGGGEGLGEGVVNGGEAKVDYNLAMTREVMVIMPRVVEGAAVTVPGEGGARRGVGKLALNGTVLAGTALVKTQAEWEALREEPEQLVEIMGRIGVPQVKAPPPV</sequence>
<reference evidence="1 2" key="1">
    <citation type="journal article" date="2021" name="Nat. Commun.">
        <title>Genetic determinants of endophytism in the Arabidopsis root mycobiome.</title>
        <authorList>
            <person name="Mesny F."/>
            <person name="Miyauchi S."/>
            <person name="Thiergart T."/>
            <person name="Pickel B."/>
            <person name="Atanasova L."/>
            <person name="Karlsson M."/>
            <person name="Huettel B."/>
            <person name="Barry K.W."/>
            <person name="Haridas S."/>
            <person name="Chen C."/>
            <person name="Bauer D."/>
            <person name="Andreopoulos W."/>
            <person name="Pangilinan J."/>
            <person name="LaButti K."/>
            <person name="Riley R."/>
            <person name="Lipzen A."/>
            <person name="Clum A."/>
            <person name="Drula E."/>
            <person name="Henrissat B."/>
            <person name="Kohler A."/>
            <person name="Grigoriev I.V."/>
            <person name="Martin F.M."/>
            <person name="Hacquard S."/>
        </authorList>
    </citation>
    <scope>NUCLEOTIDE SEQUENCE [LARGE SCALE GENOMIC DNA]</scope>
    <source>
        <strain evidence="1 2">MPI-SDFR-AT-0079</strain>
    </source>
</reference>
<organism evidence="1 2">
    <name type="scientific">Chaetomium tenue</name>
    <dbReference type="NCBI Taxonomy" id="1854479"/>
    <lineage>
        <taxon>Eukaryota</taxon>
        <taxon>Fungi</taxon>
        <taxon>Dikarya</taxon>
        <taxon>Ascomycota</taxon>
        <taxon>Pezizomycotina</taxon>
        <taxon>Sordariomycetes</taxon>
        <taxon>Sordariomycetidae</taxon>
        <taxon>Sordariales</taxon>
        <taxon>Chaetomiaceae</taxon>
        <taxon>Chaetomium</taxon>
    </lineage>
</organism>
<dbReference type="Proteomes" id="UP000724584">
    <property type="component" value="Unassembled WGS sequence"/>
</dbReference>
<evidence type="ECO:0000313" key="2">
    <source>
        <dbReference type="Proteomes" id="UP000724584"/>
    </source>
</evidence>